<accession>A0A9Q0IQ08</accession>
<sequence>MGLSTSPLTSTKTRMAGWGSFQEASSIHYSGRKARSTCSLRMSTTPASTSHPPIARSARDSAWP</sequence>
<evidence type="ECO:0000313" key="2">
    <source>
        <dbReference type="EMBL" id="KAJ3606100.1"/>
    </source>
</evidence>
<name>A0A9Q0IQ08_9TELE</name>
<proteinExistence type="predicted"/>
<organism evidence="2 3">
    <name type="scientific">Muraenolepis orangiensis</name>
    <name type="common">Patagonian moray cod</name>
    <dbReference type="NCBI Taxonomy" id="630683"/>
    <lineage>
        <taxon>Eukaryota</taxon>
        <taxon>Metazoa</taxon>
        <taxon>Chordata</taxon>
        <taxon>Craniata</taxon>
        <taxon>Vertebrata</taxon>
        <taxon>Euteleostomi</taxon>
        <taxon>Actinopterygii</taxon>
        <taxon>Neopterygii</taxon>
        <taxon>Teleostei</taxon>
        <taxon>Neoteleostei</taxon>
        <taxon>Acanthomorphata</taxon>
        <taxon>Zeiogadaria</taxon>
        <taxon>Gadariae</taxon>
        <taxon>Gadiformes</taxon>
        <taxon>Muraenolepidoidei</taxon>
        <taxon>Muraenolepididae</taxon>
        <taxon>Muraenolepis</taxon>
    </lineage>
</organism>
<evidence type="ECO:0000313" key="3">
    <source>
        <dbReference type="Proteomes" id="UP001148018"/>
    </source>
</evidence>
<evidence type="ECO:0000256" key="1">
    <source>
        <dbReference type="SAM" id="MobiDB-lite"/>
    </source>
</evidence>
<comment type="caution">
    <text evidence="2">The sequence shown here is derived from an EMBL/GenBank/DDBJ whole genome shotgun (WGS) entry which is preliminary data.</text>
</comment>
<dbReference type="Proteomes" id="UP001148018">
    <property type="component" value="Unassembled WGS sequence"/>
</dbReference>
<feature type="region of interest" description="Disordered" evidence="1">
    <location>
        <begin position="27"/>
        <end position="64"/>
    </location>
</feature>
<feature type="non-terminal residue" evidence="2">
    <location>
        <position position="1"/>
    </location>
</feature>
<keyword evidence="3" id="KW-1185">Reference proteome</keyword>
<protein>
    <submittedName>
        <fullName evidence="2">Uncharacterized protein</fullName>
    </submittedName>
</protein>
<reference evidence="2" key="1">
    <citation type="submission" date="2022-07" db="EMBL/GenBank/DDBJ databases">
        <title>Chromosome-level genome of Muraenolepis orangiensis.</title>
        <authorList>
            <person name="Kim J."/>
        </authorList>
    </citation>
    <scope>NUCLEOTIDE SEQUENCE</scope>
    <source>
        <strain evidence="2">KU_S4_2022</strain>
        <tissue evidence="2">Muscle</tissue>
    </source>
</reference>
<dbReference type="AlphaFoldDB" id="A0A9Q0IQ08"/>
<feature type="compositionally biased region" description="Polar residues" evidence="1">
    <location>
        <begin position="36"/>
        <end position="51"/>
    </location>
</feature>
<dbReference type="EMBL" id="JANIIK010000043">
    <property type="protein sequence ID" value="KAJ3606100.1"/>
    <property type="molecule type" value="Genomic_DNA"/>
</dbReference>
<gene>
    <name evidence="2" type="ORF">NHX12_028143</name>
</gene>